<keyword evidence="3" id="KW-1185">Reference proteome</keyword>
<sequence>MNRQESLFTHISPLFFCVLFSAGLKEHDKNIGKFRQNKPNPSPGFPQRSSGCIIVNRGDLLQRRVL</sequence>
<dbReference type="EMBL" id="AZBU02000002">
    <property type="protein sequence ID" value="TKR92599.1"/>
    <property type="molecule type" value="Genomic_DNA"/>
</dbReference>
<dbReference type="Proteomes" id="UP000298663">
    <property type="component" value="Unassembled WGS sequence"/>
</dbReference>
<dbReference type="AlphaFoldDB" id="A0A4U5P8L5"/>
<reference evidence="2 3" key="2">
    <citation type="journal article" date="2019" name="G3 (Bethesda)">
        <title>Hybrid Assembly of the Genome of the Entomopathogenic Nematode Steinernema carpocapsae Identifies the X-Chromosome.</title>
        <authorList>
            <person name="Serra L."/>
            <person name="Macchietto M."/>
            <person name="Macias-Munoz A."/>
            <person name="McGill C.J."/>
            <person name="Rodriguez I.M."/>
            <person name="Rodriguez B."/>
            <person name="Murad R."/>
            <person name="Mortazavi A."/>
        </authorList>
    </citation>
    <scope>NUCLEOTIDE SEQUENCE [LARGE SCALE GENOMIC DNA]</scope>
    <source>
        <strain evidence="2 3">ALL</strain>
    </source>
</reference>
<keyword evidence="1" id="KW-0812">Transmembrane</keyword>
<reference evidence="2 3" key="1">
    <citation type="journal article" date="2015" name="Genome Biol.">
        <title>Comparative genomics of Steinernema reveals deeply conserved gene regulatory networks.</title>
        <authorList>
            <person name="Dillman A.R."/>
            <person name="Macchietto M."/>
            <person name="Porter C.F."/>
            <person name="Rogers A."/>
            <person name="Williams B."/>
            <person name="Antoshechkin I."/>
            <person name="Lee M.M."/>
            <person name="Goodwin Z."/>
            <person name="Lu X."/>
            <person name="Lewis E.E."/>
            <person name="Goodrich-Blair H."/>
            <person name="Stock S.P."/>
            <person name="Adams B.J."/>
            <person name="Sternberg P.W."/>
            <person name="Mortazavi A."/>
        </authorList>
    </citation>
    <scope>NUCLEOTIDE SEQUENCE [LARGE SCALE GENOMIC DNA]</scope>
    <source>
        <strain evidence="2 3">ALL</strain>
    </source>
</reference>
<evidence type="ECO:0000313" key="3">
    <source>
        <dbReference type="Proteomes" id="UP000298663"/>
    </source>
</evidence>
<accession>A0A4U5P8L5</accession>
<protein>
    <submittedName>
        <fullName evidence="2">Uncharacterized protein</fullName>
    </submittedName>
</protein>
<organism evidence="2 3">
    <name type="scientific">Steinernema carpocapsae</name>
    <name type="common">Entomopathogenic nematode</name>
    <dbReference type="NCBI Taxonomy" id="34508"/>
    <lineage>
        <taxon>Eukaryota</taxon>
        <taxon>Metazoa</taxon>
        <taxon>Ecdysozoa</taxon>
        <taxon>Nematoda</taxon>
        <taxon>Chromadorea</taxon>
        <taxon>Rhabditida</taxon>
        <taxon>Tylenchina</taxon>
        <taxon>Panagrolaimomorpha</taxon>
        <taxon>Strongyloidoidea</taxon>
        <taxon>Steinernematidae</taxon>
        <taxon>Steinernema</taxon>
    </lineage>
</organism>
<keyword evidence="1" id="KW-0472">Membrane</keyword>
<name>A0A4U5P8L5_STECR</name>
<feature type="transmembrane region" description="Helical" evidence="1">
    <location>
        <begin position="6"/>
        <end position="24"/>
    </location>
</feature>
<gene>
    <name evidence="2" type="ORF">L596_007224</name>
</gene>
<proteinExistence type="predicted"/>
<keyword evidence="1" id="KW-1133">Transmembrane helix</keyword>
<evidence type="ECO:0000313" key="2">
    <source>
        <dbReference type="EMBL" id="TKR92599.1"/>
    </source>
</evidence>
<comment type="caution">
    <text evidence="2">The sequence shown here is derived from an EMBL/GenBank/DDBJ whole genome shotgun (WGS) entry which is preliminary data.</text>
</comment>
<evidence type="ECO:0000256" key="1">
    <source>
        <dbReference type="SAM" id="Phobius"/>
    </source>
</evidence>